<proteinExistence type="inferred from homology"/>
<dbReference type="AlphaFoldDB" id="A0A484GY00"/>
<dbReference type="GO" id="GO:0005923">
    <property type="term" value="C:bicellular tight junction"/>
    <property type="evidence" value="ECO:0007669"/>
    <property type="project" value="UniProtKB-SubCell"/>
</dbReference>
<keyword evidence="4" id="KW-0796">Tight junction</keyword>
<dbReference type="GO" id="GO:0005198">
    <property type="term" value="F:structural molecule activity"/>
    <property type="evidence" value="ECO:0007669"/>
    <property type="project" value="InterPro"/>
</dbReference>
<dbReference type="Gene3D" id="1.20.140.150">
    <property type="match status" value="1"/>
</dbReference>
<evidence type="ECO:0000256" key="4">
    <source>
        <dbReference type="ARBA" id="ARBA00022427"/>
    </source>
</evidence>
<dbReference type="PANTHER" id="PTHR12002">
    <property type="entry name" value="CLAUDIN"/>
    <property type="match status" value="1"/>
</dbReference>
<evidence type="ECO:0000256" key="6">
    <source>
        <dbReference type="ARBA" id="ARBA00022692"/>
    </source>
</evidence>
<accession>A0A484GY00</accession>
<comment type="subcellular location">
    <subcellularLocation>
        <location evidence="1">Cell junction</location>
        <location evidence="1">Tight junction</location>
    </subcellularLocation>
    <subcellularLocation>
        <location evidence="2">Cell membrane</location>
        <topology evidence="2">Multi-pass membrane protein</topology>
    </subcellularLocation>
</comment>
<dbReference type="InterPro" id="IPR004031">
    <property type="entry name" value="PMP22/EMP/MP20/Claudin"/>
</dbReference>
<feature type="non-terminal residue" evidence="10">
    <location>
        <position position="119"/>
    </location>
</feature>
<gene>
    <name evidence="10" type="ORF">DBR06_SOUSAS24910010</name>
</gene>
<reference evidence="10 11" key="1">
    <citation type="journal article" date="2018" name="Genomics">
        <title>Molecular footprints of inshore aquatic adaptation in Indo-Pacific humpback dolphin (Sousa chinensis).</title>
        <authorList>
            <person name="Ming Y."/>
            <person name="Jian J."/>
            <person name="Yu F."/>
            <person name="Yu X."/>
            <person name="Wang J."/>
            <person name="Liu W."/>
        </authorList>
    </citation>
    <scope>NUCLEOTIDE SEQUENCE [LARGE SCALE GENOMIC DNA]</scope>
    <source>
        <strain evidence="10">MY-2018</strain>
        <tissue evidence="10">Skin</tissue>
    </source>
</reference>
<keyword evidence="11" id="KW-1185">Reference proteome</keyword>
<evidence type="ECO:0000313" key="10">
    <source>
        <dbReference type="EMBL" id="TEA40615.1"/>
    </source>
</evidence>
<organism evidence="10 11">
    <name type="scientific">Sousa chinensis</name>
    <name type="common">Indo-pacific humpbacked dolphin</name>
    <name type="synonym">Steno chinensis</name>
    <dbReference type="NCBI Taxonomy" id="103600"/>
    <lineage>
        <taxon>Eukaryota</taxon>
        <taxon>Metazoa</taxon>
        <taxon>Chordata</taxon>
        <taxon>Craniata</taxon>
        <taxon>Vertebrata</taxon>
        <taxon>Euteleostomi</taxon>
        <taxon>Mammalia</taxon>
        <taxon>Eutheria</taxon>
        <taxon>Laurasiatheria</taxon>
        <taxon>Artiodactyla</taxon>
        <taxon>Whippomorpha</taxon>
        <taxon>Cetacea</taxon>
        <taxon>Odontoceti</taxon>
        <taxon>Delphinidae</taxon>
        <taxon>Sousa</taxon>
    </lineage>
</organism>
<comment type="similarity">
    <text evidence="3">Belongs to the claudin family.</text>
</comment>
<sequence length="119" mass="12964">MSSFPFCLSFVVGATMAWSFRGKAQLGGLLLSLLGWVCSCVTTVLPRWKTLSLELNEMETWIIGLWEVCVDQEEVTTVCKAFESFSSLPLELQASRILMVASHGLGLLGLLLSGFGAQC</sequence>
<evidence type="ECO:0000256" key="9">
    <source>
        <dbReference type="ARBA" id="ARBA00023136"/>
    </source>
</evidence>
<evidence type="ECO:0000256" key="1">
    <source>
        <dbReference type="ARBA" id="ARBA00004435"/>
    </source>
</evidence>
<evidence type="ECO:0000256" key="8">
    <source>
        <dbReference type="ARBA" id="ARBA00022989"/>
    </source>
</evidence>
<comment type="caution">
    <text evidence="10">The sequence shown here is derived from an EMBL/GenBank/DDBJ whole genome shotgun (WGS) entry which is preliminary data.</text>
</comment>
<evidence type="ECO:0000313" key="11">
    <source>
        <dbReference type="Proteomes" id="UP000295264"/>
    </source>
</evidence>
<evidence type="ECO:0008006" key="12">
    <source>
        <dbReference type="Google" id="ProtNLM"/>
    </source>
</evidence>
<keyword evidence="9" id="KW-0472">Membrane</keyword>
<keyword evidence="5" id="KW-1003">Cell membrane</keyword>
<dbReference type="Pfam" id="PF00822">
    <property type="entry name" value="PMP22_Claudin"/>
    <property type="match status" value="1"/>
</dbReference>
<keyword evidence="8" id="KW-1133">Transmembrane helix</keyword>
<dbReference type="EMBL" id="QWLN02002628">
    <property type="protein sequence ID" value="TEA40615.1"/>
    <property type="molecule type" value="Genomic_DNA"/>
</dbReference>
<evidence type="ECO:0000256" key="2">
    <source>
        <dbReference type="ARBA" id="ARBA00004651"/>
    </source>
</evidence>
<dbReference type="InterPro" id="IPR006187">
    <property type="entry name" value="Claudin"/>
</dbReference>
<evidence type="ECO:0000256" key="3">
    <source>
        <dbReference type="ARBA" id="ARBA00008295"/>
    </source>
</evidence>
<evidence type="ECO:0000256" key="5">
    <source>
        <dbReference type="ARBA" id="ARBA00022475"/>
    </source>
</evidence>
<dbReference type="Proteomes" id="UP000295264">
    <property type="component" value="Unassembled WGS sequence"/>
</dbReference>
<protein>
    <recommendedName>
        <fullName evidence="12">Claudin</fullName>
    </recommendedName>
</protein>
<name>A0A484GY00_SOUCH</name>
<keyword evidence="6" id="KW-0812">Transmembrane</keyword>
<evidence type="ECO:0000256" key="7">
    <source>
        <dbReference type="ARBA" id="ARBA00022949"/>
    </source>
</evidence>
<dbReference type="GO" id="GO:0005886">
    <property type="term" value="C:plasma membrane"/>
    <property type="evidence" value="ECO:0007669"/>
    <property type="project" value="UniProtKB-SubCell"/>
</dbReference>
<keyword evidence="7" id="KW-0965">Cell junction</keyword>